<dbReference type="InterPro" id="IPR001507">
    <property type="entry name" value="ZP_dom"/>
</dbReference>
<organism evidence="11 12">
    <name type="scientific">Meloidogyne javanica</name>
    <name type="common">Root-knot nematode worm</name>
    <dbReference type="NCBI Taxonomy" id="6303"/>
    <lineage>
        <taxon>Eukaryota</taxon>
        <taxon>Metazoa</taxon>
        <taxon>Ecdysozoa</taxon>
        <taxon>Nematoda</taxon>
        <taxon>Chromadorea</taxon>
        <taxon>Rhabditida</taxon>
        <taxon>Tylenchina</taxon>
        <taxon>Tylenchomorpha</taxon>
        <taxon>Tylenchoidea</taxon>
        <taxon>Meloidogynidae</taxon>
        <taxon>Meloidogyninae</taxon>
        <taxon>Meloidogyne</taxon>
        <taxon>Meloidogyne incognita group</taxon>
    </lineage>
</organism>
<dbReference type="Pfam" id="PF25057">
    <property type="entry name" value="CUT_N"/>
    <property type="match status" value="1"/>
</dbReference>
<feature type="signal peptide" evidence="9">
    <location>
        <begin position="1"/>
        <end position="19"/>
    </location>
</feature>
<evidence type="ECO:0000256" key="9">
    <source>
        <dbReference type="SAM" id="SignalP"/>
    </source>
</evidence>
<dbReference type="PANTHER" id="PTHR22907">
    <property type="entry name" value="GH04558P"/>
    <property type="match status" value="1"/>
</dbReference>
<evidence type="ECO:0000256" key="7">
    <source>
        <dbReference type="ARBA" id="ARBA00023136"/>
    </source>
</evidence>
<keyword evidence="6 8" id="KW-1133">Transmembrane helix</keyword>
<evidence type="ECO:0000256" key="5">
    <source>
        <dbReference type="ARBA" id="ARBA00022729"/>
    </source>
</evidence>
<evidence type="ECO:0000256" key="6">
    <source>
        <dbReference type="ARBA" id="ARBA00022989"/>
    </source>
</evidence>
<feature type="domain" description="ZP" evidence="10">
    <location>
        <begin position="33"/>
        <end position="278"/>
    </location>
</feature>
<proteinExistence type="predicted"/>
<protein>
    <submittedName>
        <fullName evidence="12">ZP domain-containing protein</fullName>
    </submittedName>
</protein>
<keyword evidence="3" id="KW-1003">Cell membrane</keyword>
<dbReference type="Pfam" id="PF25301">
    <property type="entry name" value="CUT_C"/>
    <property type="match status" value="1"/>
</dbReference>
<dbReference type="PROSITE" id="PS51034">
    <property type="entry name" value="ZP_2"/>
    <property type="match status" value="1"/>
</dbReference>
<evidence type="ECO:0000313" key="11">
    <source>
        <dbReference type="Proteomes" id="UP000887561"/>
    </source>
</evidence>
<dbReference type="SMART" id="SM00241">
    <property type="entry name" value="ZP"/>
    <property type="match status" value="1"/>
</dbReference>
<keyword evidence="5 9" id="KW-0732">Signal</keyword>
<sequence length="368" mass="40730">MILRLALISSAFLAITVRAIPVDNSLVGEPEIECGATSITVNFNTQNPFEGHVYVKGLFDQQGCRSDEHGRQVAGIELQFDTCNVARTRSLNPKGVFVSTTVVISFHPQFVTKVDRAYRVQCFYMEADKTVSAQLEVSEITTQFQTQIVPMPVCKYEILEGGPTGQPIQFAIIGQQVYHKWTCDSETVDTFCAVVHSCTVDDGNGDTVQILNEEGCALDKFLLNNLEYPTDLMAGQEAHVYKYADRSQLFYQCQISITIKEPHSECARPKCAEPSGFNAVKVAPGEQILDVRTEFSALDISDKTPVLPSEIRTRQPERFLMATVQEGICMSSFGFSMFIGLGGMMLAATVVVLTYAFRPHQMLSNTKA</sequence>
<dbReference type="InterPro" id="IPR057475">
    <property type="entry name" value="CUT_C"/>
</dbReference>
<evidence type="ECO:0000256" key="3">
    <source>
        <dbReference type="ARBA" id="ARBA00022475"/>
    </source>
</evidence>
<keyword evidence="2" id="KW-0193">Cuticle</keyword>
<feature type="chain" id="PRO_5036964263" evidence="9">
    <location>
        <begin position="20"/>
        <end position="368"/>
    </location>
</feature>
<evidence type="ECO:0000256" key="4">
    <source>
        <dbReference type="ARBA" id="ARBA00022692"/>
    </source>
</evidence>
<comment type="subcellular location">
    <subcellularLocation>
        <location evidence="1">Cell membrane</location>
        <topology evidence="1">Single-pass type I membrane protein</topology>
    </subcellularLocation>
</comment>
<dbReference type="PANTHER" id="PTHR22907:SF51">
    <property type="entry name" value="CUTICLIN-1"/>
    <property type="match status" value="1"/>
</dbReference>
<evidence type="ECO:0000259" key="10">
    <source>
        <dbReference type="PROSITE" id="PS51034"/>
    </source>
</evidence>
<name>A0A915LHV2_MELJA</name>
<dbReference type="AlphaFoldDB" id="A0A915LHV2"/>
<evidence type="ECO:0000256" key="1">
    <source>
        <dbReference type="ARBA" id="ARBA00004251"/>
    </source>
</evidence>
<dbReference type="WBParaSite" id="scaffold1204_cov246.g2671">
    <property type="protein sequence ID" value="scaffold1204_cov246.g2671"/>
    <property type="gene ID" value="scaffold1204_cov246.g2671"/>
</dbReference>
<evidence type="ECO:0000256" key="8">
    <source>
        <dbReference type="SAM" id="Phobius"/>
    </source>
</evidence>
<evidence type="ECO:0000313" key="12">
    <source>
        <dbReference type="WBParaSite" id="scaffold1204_cov246.g2671"/>
    </source>
</evidence>
<accession>A0A915LHV2</accession>
<keyword evidence="11" id="KW-1185">Reference proteome</keyword>
<reference evidence="12" key="1">
    <citation type="submission" date="2022-11" db="UniProtKB">
        <authorList>
            <consortium name="WormBaseParasite"/>
        </authorList>
    </citation>
    <scope>IDENTIFICATION</scope>
</reference>
<evidence type="ECO:0000256" key="2">
    <source>
        <dbReference type="ARBA" id="ARBA00022460"/>
    </source>
</evidence>
<dbReference type="Proteomes" id="UP000887561">
    <property type="component" value="Unplaced"/>
</dbReference>
<keyword evidence="7 8" id="KW-0472">Membrane</keyword>
<dbReference type="GO" id="GO:0005886">
    <property type="term" value="C:plasma membrane"/>
    <property type="evidence" value="ECO:0007669"/>
    <property type="project" value="UniProtKB-SubCell"/>
</dbReference>
<feature type="transmembrane region" description="Helical" evidence="8">
    <location>
        <begin position="333"/>
        <end position="357"/>
    </location>
</feature>
<keyword evidence="4 8" id="KW-0812">Transmembrane</keyword>
<dbReference type="InterPro" id="IPR056953">
    <property type="entry name" value="CUT_N"/>
</dbReference>
<dbReference type="GO" id="GO:0042302">
    <property type="term" value="F:structural constituent of cuticle"/>
    <property type="evidence" value="ECO:0007669"/>
    <property type="project" value="UniProtKB-KW"/>
</dbReference>
<dbReference type="InterPro" id="IPR051962">
    <property type="entry name" value="Cuticlin"/>
</dbReference>